<feature type="region of interest" description="Disordered" evidence="1">
    <location>
        <begin position="1"/>
        <end position="94"/>
    </location>
</feature>
<dbReference type="AlphaFoldDB" id="A0A2J5I9U2"/>
<dbReference type="Proteomes" id="UP000235023">
    <property type="component" value="Unassembled WGS sequence"/>
</dbReference>
<evidence type="ECO:0008006" key="4">
    <source>
        <dbReference type="Google" id="ProtNLM"/>
    </source>
</evidence>
<evidence type="ECO:0000313" key="3">
    <source>
        <dbReference type="Proteomes" id="UP000235023"/>
    </source>
</evidence>
<reference evidence="3" key="1">
    <citation type="submission" date="2017-12" db="EMBL/GenBank/DDBJ databases">
        <authorList>
            <consortium name="DOE Joint Genome Institute"/>
            <person name="Mondo S.J."/>
            <person name="Kjaerbolling I."/>
            <person name="Vesth T.C."/>
            <person name="Frisvad J.C."/>
            <person name="Nybo J.L."/>
            <person name="Theobald S."/>
            <person name="Kuo A."/>
            <person name="Bowyer P."/>
            <person name="Matsuda Y."/>
            <person name="Lyhne E.K."/>
            <person name="Kogle M.E."/>
            <person name="Clum A."/>
            <person name="Lipzen A."/>
            <person name="Salamov A."/>
            <person name="Ngan C.Y."/>
            <person name="Daum C."/>
            <person name="Chiniquy J."/>
            <person name="Barry K."/>
            <person name="LaButti K."/>
            <person name="Haridas S."/>
            <person name="Simmons B.A."/>
            <person name="Magnuson J.K."/>
            <person name="Mortensen U.H."/>
            <person name="Larsen T.O."/>
            <person name="Grigoriev I.V."/>
            <person name="Baker S.E."/>
            <person name="Andersen M.R."/>
            <person name="Nordberg H.P."/>
            <person name="Cantor M.N."/>
            <person name="Hua S.X."/>
        </authorList>
    </citation>
    <scope>NUCLEOTIDE SEQUENCE [LARGE SCALE GENOMIC DNA]</scope>
    <source>
        <strain evidence="3">IBT 19404</strain>
    </source>
</reference>
<keyword evidence="3" id="KW-1185">Reference proteome</keyword>
<protein>
    <recommendedName>
        <fullName evidence="4">Aflatoxin regulatory protein domain-containing protein</fullName>
    </recommendedName>
</protein>
<gene>
    <name evidence="2" type="ORF">BDW42DRAFT_198337</name>
</gene>
<dbReference type="EMBL" id="KZ559496">
    <property type="protein sequence ID" value="PLN86865.1"/>
    <property type="molecule type" value="Genomic_DNA"/>
</dbReference>
<organism evidence="2 3">
    <name type="scientific">Aspergillus taichungensis</name>
    <dbReference type="NCBI Taxonomy" id="482145"/>
    <lineage>
        <taxon>Eukaryota</taxon>
        <taxon>Fungi</taxon>
        <taxon>Dikarya</taxon>
        <taxon>Ascomycota</taxon>
        <taxon>Pezizomycotina</taxon>
        <taxon>Eurotiomycetes</taxon>
        <taxon>Eurotiomycetidae</taxon>
        <taxon>Eurotiales</taxon>
        <taxon>Aspergillaceae</taxon>
        <taxon>Aspergillus</taxon>
        <taxon>Aspergillus subgen. Circumdati</taxon>
    </lineage>
</organism>
<name>A0A2J5I9U2_9EURO</name>
<feature type="region of interest" description="Disordered" evidence="1">
    <location>
        <begin position="273"/>
        <end position="295"/>
    </location>
</feature>
<sequence>MSSMSQPRDQMLHPPLPPISNEVENGNAPALSRPTLHLHHRRPSYTDRDIPQEQRIPSNGSTKTQNGAPAVNQNSENDLATLNKSDSTDMPSDEYPSTISDDYFSQLLEPFGADPEITEQDHGPGNVSLRFDDLDRESSFLTSSIDLQPLIAHPSPQELFATSASLSGPSSSASQHMDLASEDDCECTSSALKILETVAAPLKNTEWNTVERKLCFLKQILTRCIALSRCSSCAQDSGFTMLVLVLYDKITTTVEEAAQWWKRHLDTPTRLVRQGAARARDHDSREAVPWGGGSAQQPPMALGRYPIDTMEEHCKVLATIILLQLHRLVSLVSAARRRIMSSKWEGHLALLSLISERTKAVQSILNG</sequence>
<proteinExistence type="predicted"/>
<accession>A0A2J5I9U2</accession>
<feature type="compositionally biased region" description="Polar residues" evidence="1">
    <location>
        <begin position="55"/>
        <end position="94"/>
    </location>
</feature>
<dbReference type="OrthoDB" id="2740448at2759"/>
<evidence type="ECO:0000256" key="1">
    <source>
        <dbReference type="SAM" id="MobiDB-lite"/>
    </source>
</evidence>
<evidence type="ECO:0000313" key="2">
    <source>
        <dbReference type="EMBL" id="PLN86865.1"/>
    </source>
</evidence>